<accession>A0A1B2DNZ9</accession>
<comment type="similarity">
    <text evidence="1">Belongs to the NodU/CmcH family.</text>
</comment>
<feature type="domain" description="Carbamoyltransferase" evidence="2">
    <location>
        <begin position="27"/>
        <end position="338"/>
    </location>
</feature>
<organism evidence="4">
    <name type="scientific">Paenibacillus sp. BIHB 4019</name>
    <dbReference type="NCBI Taxonomy" id="1870819"/>
    <lineage>
        <taxon>Bacteria</taxon>
        <taxon>Bacillati</taxon>
        <taxon>Bacillota</taxon>
        <taxon>Bacilli</taxon>
        <taxon>Bacillales</taxon>
        <taxon>Paenibacillaceae</taxon>
        <taxon>Paenibacillus</taxon>
    </lineage>
</organism>
<dbReference type="Gene3D" id="3.90.870.20">
    <property type="entry name" value="Carbamoyltransferase, C-terminal domain"/>
    <property type="match status" value="1"/>
</dbReference>
<feature type="domain" description="Carbamoyltransferase C-terminal" evidence="3">
    <location>
        <begin position="392"/>
        <end position="564"/>
    </location>
</feature>
<dbReference type="InterPro" id="IPR051338">
    <property type="entry name" value="NodU/CmcH_Carbamoyltrnsfr"/>
</dbReference>
<dbReference type="InterPro" id="IPR031730">
    <property type="entry name" value="Carbam_trans_C"/>
</dbReference>
<dbReference type="RefSeq" id="WP_099520472.1">
    <property type="nucleotide sequence ID" value="NZ_CP016808.1"/>
</dbReference>
<protein>
    <recommendedName>
        <fullName evidence="5">Nodulation protein</fullName>
    </recommendedName>
</protein>
<dbReference type="Pfam" id="PF16861">
    <property type="entry name" value="Carbam_trans_C"/>
    <property type="match status" value="1"/>
</dbReference>
<dbReference type="EMBL" id="CP016808">
    <property type="protein sequence ID" value="ANY69438.1"/>
    <property type="molecule type" value="Genomic_DNA"/>
</dbReference>
<evidence type="ECO:0000313" key="4">
    <source>
        <dbReference type="EMBL" id="ANY69438.1"/>
    </source>
</evidence>
<evidence type="ECO:0000256" key="1">
    <source>
        <dbReference type="ARBA" id="ARBA00006129"/>
    </source>
</evidence>
<evidence type="ECO:0000259" key="2">
    <source>
        <dbReference type="Pfam" id="PF02543"/>
    </source>
</evidence>
<evidence type="ECO:0000259" key="3">
    <source>
        <dbReference type="Pfam" id="PF16861"/>
    </source>
</evidence>
<dbReference type="PANTHER" id="PTHR34847:SF1">
    <property type="entry name" value="NODULATION PROTEIN U"/>
    <property type="match status" value="1"/>
</dbReference>
<dbReference type="Pfam" id="PF02543">
    <property type="entry name" value="Carbam_trans_N"/>
    <property type="match status" value="1"/>
</dbReference>
<dbReference type="GO" id="GO:0003824">
    <property type="term" value="F:catalytic activity"/>
    <property type="evidence" value="ECO:0007669"/>
    <property type="project" value="InterPro"/>
</dbReference>
<sequence>MRILGISGGIDFPHEDGFVTTILNSEVHDASAVLIEDGQVVAAYEEERLNRIKHSGKLPILSIRRCLELGGIRLDDVDKIVFYCEETQFKYETTTHRHKYRQFPYSDPKAWIVERLKQFFDTDFKKENVVFENHHYCHAASAYYMSGFDEALVVTIDGASLEGNAGIVLNAEGNSLKPLSHISNDDSLGAFYTQIIEFLGYTTHDEYKVMGLAPYGDPAKFRRLFKKAFTLFPEGKFRLNRSFYYVLMDSISNPRLKGELFTQEHKDIAASLQEALENVVMHMLTHYQQATGRKKLCMAGGVAHNCTLNGKILYSGLFDEVFVQPAAHDAGNALGGALLQSRKLAPSTQTETLRHLYWGSAIQNNDRVLDILKQWERFVTYRKADHVVETAAKLIAEGAVIGWVQGRSEFGPRALGNRSILADPRPAENKSIINAMVKKREGYRPFAPSILEEYADDYYVLPQTKAPYAYMNFVLKTREDKQELLGAVTHVDGTARIQTVSRETNEKYWHLIDEFRKLTGVPVLLNTSFNNNAEPIVDSEEDAIVSFLTTNINTLIIGDYIIDKKTVGKEEFLKFVPKRPLSSELKQSVGYTAEGSKKTEYGIRLHFGDKYKTALSEEMYRLLELADGEKTLAELVELAGCGNKTEEDVVDELIALWSLRLIYLRPFETVALATV</sequence>
<dbReference type="InterPro" id="IPR038152">
    <property type="entry name" value="Carbam_trans_C_sf"/>
</dbReference>
<dbReference type="PANTHER" id="PTHR34847">
    <property type="entry name" value="NODULATION PROTEIN U"/>
    <property type="match status" value="1"/>
</dbReference>
<gene>
    <name evidence="4" type="ORF">BBD42_25345</name>
</gene>
<reference evidence="4" key="1">
    <citation type="submission" date="2016-08" db="EMBL/GenBank/DDBJ databases">
        <title>Complete Genome Seqeunce of Paenibacillus sp. BIHB 4019 from tea rhizoplane.</title>
        <authorList>
            <person name="Thakur R."/>
            <person name="Swarnkar M.K."/>
            <person name="Gulati A."/>
        </authorList>
    </citation>
    <scope>NUCLEOTIDE SEQUENCE [LARGE SCALE GENOMIC DNA]</scope>
    <source>
        <strain evidence="4">BIHB4019</strain>
    </source>
</reference>
<dbReference type="SUPFAM" id="SSF53067">
    <property type="entry name" value="Actin-like ATPase domain"/>
    <property type="match status" value="1"/>
</dbReference>
<name>A0A1B2DNZ9_9BACL</name>
<dbReference type="InterPro" id="IPR003696">
    <property type="entry name" value="Carbtransf_dom"/>
</dbReference>
<dbReference type="Gene3D" id="3.30.420.40">
    <property type="match status" value="2"/>
</dbReference>
<dbReference type="InterPro" id="IPR043129">
    <property type="entry name" value="ATPase_NBD"/>
</dbReference>
<evidence type="ECO:0008006" key="5">
    <source>
        <dbReference type="Google" id="ProtNLM"/>
    </source>
</evidence>
<proteinExistence type="inferred from homology"/>
<dbReference type="CDD" id="cd24099">
    <property type="entry name" value="ASKHA_NBD_NovN-like_N"/>
    <property type="match status" value="1"/>
</dbReference>
<dbReference type="AlphaFoldDB" id="A0A1B2DNZ9"/>